<reference evidence="3 4" key="1">
    <citation type="submission" date="2015-07" db="EMBL/GenBank/DDBJ databases">
        <title>The genome of Dufourea novaeangliae.</title>
        <authorList>
            <person name="Pan H."/>
            <person name="Kapheim K."/>
        </authorList>
    </citation>
    <scope>NUCLEOTIDE SEQUENCE [LARGE SCALE GENOMIC DNA]</scope>
    <source>
        <strain evidence="3">0120121106</strain>
        <tissue evidence="3">Whole body</tissue>
    </source>
</reference>
<name>A0A154PDA2_DUFNO</name>
<feature type="non-terminal residue" evidence="3">
    <location>
        <position position="1"/>
    </location>
</feature>
<accession>A0A154PDA2</accession>
<feature type="region of interest" description="Disordered" evidence="1">
    <location>
        <begin position="1"/>
        <end position="31"/>
    </location>
</feature>
<evidence type="ECO:0000256" key="1">
    <source>
        <dbReference type="SAM" id="MobiDB-lite"/>
    </source>
</evidence>
<dbReference type="EMBL" id="KQ434878">
    <property type="protein sequence ID" value="KZC09823.1"/>
    <property type="molecule type" value="Genomic_DNA"/>
</dbReference>
<feature type="compositionally biased region" description="Basic and acidic residues" evidence="1">
    <location>
        <begin position="13"/>
        <end position="31"/>
    </location>
</feature>
<gene>
    <name evidence="3" type="ORF">WN55_00469</name>
</gene>
<evidence type="ECO:0000256" key="2">
    <source>
        <dbReference type="SAM" id="Phobius"/>
    </source>
</evidence>
<dbReference type="AlphaFoldDB" id="A0A154PDA2"/>
<feature type="compositionally biased region" description="Basic residues" evidence="1">
    <location>
        <begin position="1"/>
        <end position="12"/>
    </location>
</feature>
<keyword evidence="2" id="KW-1133">Transmembrane helix</keyword>
<evidence type="ECO:0000313" key="4">
    <source>
        <dbReference type="Proteomes" id="UP000076502"/>
    </source>
</evidence>
<evidence type="ECO:0000313" key="3">
    <source>
        <dbReference type="EMBL" id="KZC09823.1"/>
    </source>
</evidence>
<organism evidence="3 4">
    <name type="scientific">Dufourea novaeangliae</name>
    <name type="common">Sweat bee</name>
    <dbReference type="NCBI Taxonomy" id="178035"/>
    <lineage>
        <taxon>Eukaryota</taxon>
        <taxon>Metazoa</taxon>
        <taxon>Ecdysozoa</taxon>
        <taxon>Arthropoda</taxon>
        <taxon>Hexapoda</taxon>
        <taxon>Insecta</taxon>
        <taxon>Pterygota</taxon>
        <taxon>Neoptera</taxon>
        <taxon>Endopterygota</taxon>
        <taxon>Hymenoptera</taxon>
        <taxon>Apocrita</taxon>
        <taxon>Aculeata</taxon>
        <taxon>Apoidea</taxon>
        <taxon>Anthophila</taxon>
        <taxon>Halictidae</taxon>
        <taxon>Rophitinae</taxon>
        <taxon>Dufourea</taxon>
    </lineage>
</organism>
<feature type="transmembrane region" description="Helical" evidence="2">
    <location>
        <begin position="105"/>
        <end position="125"/>
    </location>
</feature>
<dbReference type="Proteomes" id="UP000076502">
    <property type="component" value="Unassembled WGS sequence"/>
</dbReference>
<keyword evidence="2" id="KW-0472">Membrane</keyword>
<protein>
    <submittedName>
        <fullName evidence="3">Uncharacterized protein</fullName>
    </submittedName>
</protein>
<proteinExistence type="predicted"/>
<keyword evidence="4" id="KW-1185">Reference proteome</keyword>
<keyword evidence="2" id="KW-0812">Transmembrane</keyword>
<sequence>SRLLRMRRRRRGLRSEARQEEAGVHGEQHGDGDQHVHVYVQLRLTVPVLAQPLQHVVLARATLTSINTGESLAEIDNGRKLSDAPFSGVSRVGHLDERDVQVVRLAVDVLQLLVHFLALFVIVYLQKKTLVHKSLQHPVVHGLDLVCQFAVVVVDQPLENRFFVLIAISEVDESRESFDRVSFRQLWILNLHQMNTENVAFVVDFLQSFQNFIAYMTCLTPTEVYRKVLGLFYRRFQHHSGYQFDSVFSFLRDQPLQNLFLHLLGRLVFDVPVVPVTALLALIFCLTQLAKRSVPCGISRQLLRYLPVPKNPFLAFWSVPVLITPDDTVAVFTITFVHVRYSSLEEYQCRKTVDTVLLSFLQIGDLDERYVMLITIVVDVLQFGEDLLTLLLILIVSRQTFVNDRLLFTEIRECWEVFDTILLGQSFVVDLDEIDPEVVRVVVDLLQFGQHLVACRAASCVCNHISTGSLLSKK</sequence>